<feature type="region of interest" description="Disordered" evidence="1">
    <location>
        <begin position="70"/>
        <end position="98"/>
    </location>
</feature>
<name>A0ABN7NT40_TIMPD</name>
<accession>A0ABN7NT40</accession>
<dbReference type="Proteomes" id="UP001153148">
    <property type="component" value="Unassembled WGS sequence"/>
</dbReference>
<comment type="caution">
    <text evidence="2">The sequence shown here is derived from an EMBL/GenBank/DDBJ whole genome shotgun (WGS) entry which is preliminary data.</text>
</comment>
<evidence type="ECO:0000313" key="2">
    <source>
        <dbReference type="EMBL" id="CAG2058033.1"/>
    </source>
</evidence>
<organism evidence="2 3">
    <name type="scientific">Timema podura</name>
    <name type="common">Walking stick</name>
    <dbReference type="NCBI Taxonomy" id="61482"/>
    <lineage>
        <taxon>Eukaryota</taxon>
        <taxon>Metazoa</taxon>
        <taxon>Ecdysozoa</taxon>
        <taxon>Arthropoda</taxon>
        <taxon>Hexapoda</taxon>
        <taxon>Insecta</taxon>
        <taxon>Pterygota</taxon>
        <taxon>Neoptera</taxon>
        <taxon>Polyneoptera</taxon>
        <taxon>Phasmatodea</taxon>
        <taxon>Timematodea</taxon>
        <taxon>Timematoidea</taxon>
        <taxon>Timematidae</taxon>
        <taxon>Timema</taxon>
    </lineage>
</organism>
<evidence type="ECO:0000313" key="3">
    <source>
        <dbReference type="Proteomes" id="UP001153148"/>
    </source>
</evidence>
<keyword evidence="3" id="KW-1185">Reference proteome</keyword>
<dbReference type="EMBL" id="CAJPIN010006501">
    <property type="protein sequence ID" value="CAG2058033.1"/>
    <property type="molecule type" value="Genomic_DNA"/>
</dbReference>
<evidence type="ECO:0000256" key="1">
    <source>
        <dbReference type="SAM" id="MobiDB-lite"/>
    </source>
</evidence>
<reference evidence="2" key="1">
    <citation type="submission" date="2021-03" db="EMBL/GenBank/DDBJ databases">
        <authorList>
            <person name="Tran Van P."/>
        </authorList>
    </citation>
    <scope>NUCLEOTIDE SEQUENCE</scope>
</reference>
<gene>
    <name evidence="2" type="ORF">TPAB3V08_LOCUS5008</name>
</gene>
<proteinExistence type="predicted"/>
<protein>
    <submittedName>
        <fullName evidence="2">Uncharacterized protein</fullName>
    </submittedName>
</protein>
<sequence>MRKAEFRGRVPVFTWRNSGKTIEEKKALSTPDRDSNPDSPVIDSLVYCDNDALDHAVTEADGSSNSMIAQQMAESTNDCPTDGSSNSIIAQQMAALAQ</sequence>
<feature type="compositionally biased region" description="Polar residues" evidence="1">
    <location>
        <begin position="70"/>
        <end position="90"/>
    </location>
</feature>